<keyword evidence="3" id="KW-1185">Reference proteome</keyword>
<reference evidence="3" key="2">
    <citation type="submission" date="2015-01" db="EMBL/GenBank/DDBJ databases">
        <title>Evolutionary Origins and Diversification of the Mycorrhizal Mutualists.</title>
        <authorList>
            <consortium name="DOE Joint Genome Institute"/>
            <consortium name="Mycorrhizal Genomics Consortium"/>
            <person name="Kohler A."/>
            <person name="Kuo A."/>
            <person name="Nagy L.G."/>
            <person name="Floudas D."/>
            <person name="Copeland A."/>
            <person name="Barry K.W."/>
            <person name="Cichocki N."/>
            <person name="Veneault-Fourrey C."/>
            <person name="LaButti K."/>
            <person name="Lindquist E.A."/>
            <person name="Lipzen A."/>
            <person name="Lundell T."/>
            <person name="Morin E."/>
            <person name="Murat C."/>
            <person name="Riley R."/>
            <person name="Ohm R."/>
            <person name="Sun H."/>
            <person name="Tunlid A."/>
            <person name="Henrissat B."/>
            <person name="Grigoriev I.V."/>
            <person name="Hibbett D.S."/>
            <person name="Martin F."/>
        </authorList>
    </citation>
    <scope>NUCLEOTIDE SEQUENCE [LARGE SCALE GENOMIC DNA]</scope>
    <source>
        <strain evidence="3">441</strain>
    </source>
</reference>
<dbReference type="Gene3D" id="3.30.40.10">
    <property type="entry name" value="Zinc/RING finger domain, C3HC4 (zinc finger)"/>
    <property type="match status" value="1"/>
</dbReference>
<dbReference type="EMBL" id="KN833896">
    <property type="protein sequence ID" value="KIK15309.1"/>
    <property type="molecule type" value="Genomic_DNA"/>
</dbReference>
<sequence>MARTRLGVKKCASGVTQPAQLAGHKRPHTLLSGSTASPPLSPLSSLPSSPILQEATHKERSNRFCYLCHDGRNTIACSNHICPRVVCNACIKIPLEVEGILGLPEISFKCPACHEKEEHLAGSKPLLYFVKRGKILPACKTPTFIKGVCERASKSQVCGGPILILHFVYTGMNTRGSLPRVLNTTLEEYHDQSTLRYHEIIFDFGMAEKLCRWESEAERLAVGIGVDAFEHKIIFITVHSEVTRSDLFVGKDGNNEDVALLPQEFMIYLFSGHLQHLVSGSTIFMLSCGPLVAFPESVNSLKAAVVRFKPAYMVAFSADRFISAVMKPFIVAFSVRVLIQGHDLYEVFVDLLDVSIELRMHSDTFLFCLGERMAPRTVDISSSPTVIGVRYSWYHTHRRPWGVSLPMSCPACSSIQSWSASKVSADSSIKQARVSTCVSPGCGYKIFSFPPQGPYTLIKASRGSKDSTGQGWIKNTGI</sequence>
<evidence type="ECO:0000313" key="2">
    <source>
        <dbReference type="EMBL" id="KIK15309.1"/>
    </source>
</evidence>
<name>A0A0C9YN23_9AGAM</name>
<dbReference type="OrthoDB" id="2652344at2759"/>
<accession>A0A0C9YN23</accession>
<protein>
    <submittedName>
        <fullName evidence="2">Uncharacterized protein</fullName>
    </submittedName>
</protein>
<reference evidence="2 3" key="1">
    <citation type="submission" date="2014-04" db="EMBL/GenBank/DDBJ databases">
        <authorList>
            <consortium name="DOE Joint Genome Institute"/>
            <person name="Kuo A."/>
            <person name="Kohler A."/>
            <person name="Costa M.D."/>
            <person name="Nagy L.G."/>
            <person name="Floudas D."/>
            <person name="Copeland A."/>
            <person name="Barry K.W."/>
            <person name="Cichocki N."/>
            <person name="Veneault-Fourrey C."/>
            <person name="LaButti K."/>
            <person name="Lindquist E.A."/>
            <person name="Lipzen A."/>
            <person name="Lundell T."/>
            <person name="Morin E."/>
            <person name="Murat C."/>
            <person name="Sun H."/>
            <person name="Tunlid A."/>
            <person name="Henrissat B."/>
            <person name="Grigoriev I.V."/>
            <person name="Hibbett D.S."/>
            <person name="Martin F."/>
            <person name="Nordberg H.P."/>
            <person name="Cantor M.N."/>
            <person name="Hua S.X."/>
        </authorList>
    </citation>
    <scope>NUCLEOTIDE SEQUENCE [LARGE SCALE GENOMIC DNA]</scope>
    <source>
        <strain evidence="2 3">441</strain>
    </source>
</reference>
<feature type="region of interest" description="Disordered" evidence="1">
    <location>
        <begin position="22"/>
        <end position="44"/>
    </location>
</feature>
<dbReference type="Proteomes" id="UP000054018">
    <property type="component" value="Unassembled WGS sequence"/>
</dbReference>
<dbReference type="HOGENOM" id="CLU_027016_0_1_1"/>
<dbReference type="AlphaFoldDB" id="A0A0C9YN23"/>
<feature type="compositionally biased region" description="Low complexity" evidence="1">
    <location>
        <begin position="30"/>
        <end position="44"/>
    </location>
</feature>
<dbReference type="SUPFAM" id="SSF57903">
    <property type="entry name" value="FYVE/PHD zinc finger"/>
    <property type="match status" value="1"/>
</dbReference>
<dbReference type="STRING" id="765257.A0A0C9YN23"/>
<evidence type="ECO:0000313" key="3">
    <source>
        <dbReference type="Proteomes" id="UP000054018"/>
    </source>
</evidence>
<evidence type="ECO:0000256" key="1">
    <source>
        <dbReference type="SAM" id="MobiDB-lite"/>
    </source>
</evidence>
<dbReference type="InterPro" id="IPR013083">
    <property type="entry name" value="Znf_RING/FYVE/PHD"/>
</dbReference>
<gene>
    <name evidence="2" type="ORF">PISMIDRAFT_115394</name>
</gene>
<proteinExistence type="predicted"/>
<dbReference type="InterPro" id="IPR011011">
    <property type="entry name" value="Znf_FYVE_PHD"/>
</dbReference>
<organism evidence="2 3">
    <name type="scientific">Pisolithus microcarpus 441</name>
    <dbReference type="NCBI Taxonomy" id="765257"/>
    <lineage>
        <taxon>Eukaryota</taxon>
        <taxon>Fungi</taxon>
        <taxon>Dikarya</taxon>
        <taxon>Basidiomycota</taxon>
        <taxon>Agaricomycotina</taxon>
        <taxon>Agaricomycetes</taxon>
        <taxon>Agaricomycetidae</taxon>
        <taxon>Boletales</taxon>
        <taxon>Sclerodermatineae</taxon>
        <taxon>Pisolithaceae</taxon>
        <taxon>Pisolithus</taxon>
    </lineage>
</organism>